<keyword evidence="6" id="KW-1185">Reference proteome</keyword>
<reference evidence="5 6" key="1">
    <citation type="submission" date="2021-05" db="EMBL/GenBank/DDBJ databases">
        <title>A Polyphasic approach of four new species of the genus Ohtaekwangia: Ohtaekwangia histidinii sp. nov., Ohtaekwangia cretensis sp. nov., Ohtaekwangia indiensis sp. nov., Ohtaekwangia reichenbachii sp. nov. from diverse environment.</title>
        <authorList>
            <person name="Octaviana S."/>
        </authorList>
    </citation>
    <scope>NUCLEOTIDE SEQUENCE [LARGE SCALE GENOMIC DNA]</scope>
    <source>
        <strain evidence="5 6">PWU20</strain>
    </source>
</reference>
<organism evidence="5 6">
    <name type="scientific">Chryseosolibacter indicus</name>
    <dbReference type="NCBI Taxonomy" id="2782351"/>
    <lineage>
        <taxon>Bacteria</taxon>
        <taxon>Pseudomonadati</taxon>
        <taxon>Bacteroidota</taxon>
        <taxon>Cytophagia</taxon>
        <taxon>Cytophagales</taxon>
        <taxon>Chryseotaleaceae</taxon>
        <taxon>Chryseosolibacter</taxon>
    </lineage>
</organism>
<keyword evidence="3" id="KW-0378">Hydrolase</keyword>
<comment type="catalytic activity">
    <reaction evidence="1">
        <text>Hydrolyzes the link between N-acetylmuramoyl residues and L-amino acid residues in certain cell-wall glycopeptides.</text>
        <dbReference type="EC" id="3.5.1.28"/>
    </reaction>
</comment>
<evidence type="ECO:0000313" key="5">
    <source>
        <dbReference type="EMBL" id="MBT1705542.1"/>
    </source>
</evidence>
<dbReference type="PANTHER" id="PTHR30404">
    <property type="entry name" value="N-ACETYLMURAMOYL-L-ALANINE AMIDASE"/>
    <property type="match status" value="1"/>
</dbReference>
<dbReference type="EC" id="3.5.1.28" evidence="2"/>
<dbReference type="Proteomes" id="UP000772618">
    <property type="component" value="Unassembled WGS sequence"/>
</dbReference>
<dbReference type="PANTHER" id="PTHR30404:SF0">
    <property type="entry name" value="N-ACETYLMURAMOYL-L-ALANINE AMIDASE AMIC"/>
    <property type="match status" value="1"/>
</dbReference>
<evidence type="ECO:0000256" key="2">
    <source>
        <dbReference type="ARBA" id="ARBA00011901"/>
    </source>
</evidence>
<evidence type="ECO:0000256" key="3">
    <source>
        <dbReference type="ARBA" id="ARBA00022801"/>
    </source>
</evidence>
<dbReference type="InterPro" id="IPR002508">
    <property type="entry name" value="MurNAc-LAA_cat"/>
</dbReference>
<sequence>MLPLSFSKKFTILRKVIANTLNIELPVRNIGLTILLLAITLLNSSSTLIKPEFKVDVVVIDAGHGGHDPGTKGKATKEKDVALKIALLLGEYIEKNLPDVKVIYTRKTDKYLALDERANIANKAKADLFICIHANSLPGSKAYGTETFVMGMHKDNSNFEVAKRENSVILMDENHAERYEGFDPASPESYILFSLTQSAYQESSLLFAQKVEQQFKSRVGRLSRGVKQAGFVVLWRTTMPSVLIETGFLSNESEEQFLAGDEGQKLIASGIYRAFKEYKSEVESIN</sequence>
<proteinExistence type="predicted"/>
<name>A0ABS5VVU1_9BACT</name>
<evidence type="ECO:0000313" key="6">
    <source>
        <dbReference type="Proteomes" id="UP000772618"/>
    </source>
</evidence>
<dbReference type="Gene3D" id="3.40.630.40">
    <property type="entry name" value="Zn-dependent exopeptidases"/>
    <property type="match status" value="1"/>
</dbReference>
<evidence type="ECO:0000259" key="4">
    <source>
        <dbReference type="SMART" id="SM00646"/>
    </source>
</evidence>
<accession>A0ABS5VVU1</accession>
<feature type="domain" description="MurNAc-LAA" evidence="4">
    <location>
        <begin position="118"/>
        <end position="276"/>
    </location>
</feature>
<protein>
    <recommendedName>
        <fullName evidence="2">N-acetylmuramoyl-L-alanine amidase</fullName>
        <ecNumber evidence="2">3.5.1.28</ecNumber>
    </recommendedName>
</protein>
<comment type="caution">
    <text evidence="5">The sequence shown here is derived from an EMBL/GenBank/DDBJ whole genome shotgun (WGS) entry which is preliminary data.</text>
</comment>
<dbReference type="EMBL" id="JAHESD010000058">
    <property type="protein sequence ID" value="MBT1705542.1"/>
    <property type="molecule type" value="Genomic_DNA"/>
</dbReference>
<dbReference type="Pfam" id="PF01520">
    <property type="entry name" value="Amidase_3"/>
    <property type="match status" value="1"/>
</dbReference>
<dbReference type="SUPFAM" id="SSF53187">
    <property type="entry name" value="Zn-dependent exopeptidases"/>
    <property type="match status" value="1"/>
</dbReference>
<evidence type="ECO:0000256" key="1">
    <source>
        <dbReference type="ARBA" id="ARBA00001561"/>
    </source>
</evidence>
<dbReference type="CDD" id="cd02696">
    <property type="entry name" value="MurNAc-LAA"/>
    <property type="match status" value="1"/>
</dbReference>
<gene>
    <name evidence="5" type="ORF">KK060_19785</name>
</gene>
<dbReference type="InterPro" id="IPR050695">
    <property type="entry name" value="N-acetylmuramoyl_amidase_3"/>
</dbReference>
<dbReference type="SMART" id="SM00646">
    <property type="entry name" value="Ami_3"/>
    <property type="match status" value="1"/>
</dbReference>